<gene>
    <name evidence="2" type="ORF">RFI_06099</name>
</gene>
<dbReference type="Proteomes" id="UP000023152">
    <property type="component" value="Unassembled WGS sequence"/>
</dbReference>
<evidence type="ECO:0000313" key="2">
    <source>
        <dbReference type="EMBL" id="ETO31026.1"/>
    </source>
</evidence>
<feature type="region of interest" description="Disordered" evidence="1">
    <location>
        <begin position="310"/>
        <end position="336"/>
    </location>
</feature>
<sequence>MIPPTTNKYKGKRSISEDEIRSGGVDGTIQRANSMDNPRSNRVGLTFDTHKAGKRYDGSTSSATAMKPRLLDSASAGQPQRCTKKKKKKQKEKKTLKVMTSHSPVCAVYTAGALGVKSPLAGSSTPSLLSTSKKLKQAKKSHQKLRSHFHQVNVYPPPLELHRHTRSDGRLPLLQRRMHITNGFGVDLQENLQEEEEEDESDLEITTDKKKKGLNNEHETQVRDSEHEFDDGLPLSPLLSQTNPKKKKYFSHNSISFSSSSHSEAGLSSGQVHIYPSIGMDSNGTTNSNAGTNKGIREDLPLEMNMAFETEEEEEEETKMPRERPKFRSSQSLDTCKRANANATSVVITPTETTAANGRLTSLLAQRQDLGQNNKNSKLTCQFPKVSKQSPWDDHTTSQSLFNNLPNHDERAHKNTNAVDSKYLKQSFTSTTPPDHIAVLSPFHSSLFPISPTVAPHSPNPTRSKVIPIPNHSRQRYDIDFKPSIQQVTFCKFPNYLQMYVYIEKKFAATFQKNKKIIENCLVIDQLF</sequence>
<feature type="region of interest" description="Disordered" evidence="1">
    <location>
        <begin position="192"/>
        <end position="240"/>
    </location>
</feature>
<organism evidence="2 3">
    <name type="scientific">Reticulomyxa filosa</name>
    <dbReference type="NCBI Taxonomy" id="46433"/>
    <lineage>
        <taxon>Eukaryota</taxon>
        <taxon>Sar</taxon>
        <taxon>Rhizaria</taxon>
        <taxon>Retaria</taxon>
        <taxon>Foraminifera</taxon>
        <taxon>Monothalamids</taxon>
        <taxon>Reticulomyxidae</taxon>
        <taxon>Reticulomyxa</taxon>
    </lineage>
</organism>
<evidence type="ECO:0000256" key="1">
    <source>
        <dbReference type="SAM" id="MobiDB-lite"/>
    </source>
</evidence>
<feature type="region of interest" description="Disordered" evidence="1">
    <location>
        <begin position="1"/>
        <end position="98"/>
    </location>
</feature>
<feature type="compositionally biased region" description="Basic residues" evidence="1">
    <location>
        <begin position="82"/>
        <end position="96"/>
    </location>
</feature>
<dbReference type="AlphaFoldDB" id="X6NYG4"/>
<accession>X6NYG4</accession>
<feature type="compositionally biased region" description="Acidic residues" evidence="1">
    <location>
        <begin position="192"/>
        <end position="205"/>
    </location>
</feature>
<feature type="compositionally biased region" description="Basic and acidic residues" evidence="1">
    <location>
        <begin position="214"/>
        <end position="226"/>
    </location>
</feature>
<feature type="compositionally biased region" description="Polar residues" evidence="1">
    <location>
        <begin position="30"/>
        <end position="40"/>
    </location>
</feature>
<protein>
    <submittedName>
        <fullName evidence="2">Uncharacterized protein</fullName>
    </submittedName>
</protein>
<reference evidence="2 3" key="1">
    <citation type="journal article" date="2013" name="Curr. Biol.">
        <title>The Genome of the Foraminiferan Reticulomyxa filosa.</title>
        <authorList>
            <person name="Glockner G."/>
            <person name="Hulsmann N."/>
            <person name="Schleicher M."/>
            <person name="Noegel A.A."/>
            <person name="Eichinger L."/>
            <person name="Gallinger C."/>
            <person name="Pawlowski J."/>
            <person name="Sierra R."/>
            <person name="Euteneuer U."/>
            <person name="Pillet L."/>
            <person name="Moustafa A."/>
            <person name="Platzer M."/>
            <person name="Groth M."/>
            <person name="Szafranski K."/>
            <person name="Schliwa M."/>
        </authorList>
    </citation>
    <scope>NUCLEOTIDE SEQUENCE [LARGE SCALE GENOMIC DNA]</scope>
</reference>
<keyword evidence="3" id="KW-1185">Reference proteome</keyword>
<name>X6NYG4_RETFI</name>
<comment type="caution">
    <text evidence="2">The sequence shown here is derived from an EMBL/GenBank/DDBJ whole genome shotgun (WGS) entry which is preliminary data.</text>
</comment>
<proteinExistence type="predicted"/>
<dbReference type="EMBL" id="ASPP01005176">
    <property type="protein sequence ID" value="ETO31026.1"/>
    <property type="molecule type" value="Genomic_DNA"/>
</dbReference>
<feature type="compositionally biased region" description="Basic and acidic residues" evidence="1">
    <location>
        <begin position="48"/>
        <end position="57"/>
    </location>
</feature>
<evidence type="ECO:0000313" key="3">
    <source>
        <dbReference type="Proteomes" id="UP000023152"/>
    </source>
</evidence>